<sequence>MTRSRESMQVSEKANHNAGRNSDVIKSKASSLILKTKRLTEELTDKVSGNAEQLSEKFLSLKVHEQYASINGLIQLFSHSDYVDQVQLLTLCPSEWGRVRVETFFNATEAQARSAIELRSTTGILARPDYNRGNKPLESATVTAVIDFYSSDAVSRQSPNKKDTLLVKLGDTQEKRPVPDRFLTCTIGEVFVQFVILNPLFIVHRSKFFALRPIFVKKCSPHDVCPPDGIGATVKSAASHYTLRSGGPDRFSGNAHEFYLFSKKHFDHFKSVDKSGSEPECSVEVFYLEAAKIEQSRLRLVERWNKLPTAGPIKGMRQYHHFETFSIGEVDAGITSTSVNSTRFQMLSKSEKKTAKRIHDVRELAKNCYLIVEVLDKWYGRNRYRCSLCVKGN</sequence>
<dbReference type="PANTHER" id="PTHR46601:SF1">
    <property type="entry name" value="ADF-H DOMAIN-CONTAINING PROTEIN"/>
    <property type="match status" value="1"/>
</dbReference>
<accession>A0A815U1T7</accession>
<evidence type="ECO:0000313" key="2">
    <source>
        <dbReference type="EMBL" id="CAF1510399.1"/>
    </source>
</evidence>
<reference evidence="2" key="1">
    <citation type="submission" date="2021-02" db="EMBL/GenBank/DDBJ databases">
        <authorList>
            <person name="Nowell W R."/>
        </authorList>
    </citation>
    <scope>NUCLEOTIDE SEQUENCE</scope>
</reference>
<feature type="region of interest" description="Disordered" evidence="1">
    <location>
        <begin position="1"/>
        <end position="21"/>
    </location>
</feature>
<name>A0A815U1T7_9BILA</name>
<evidence type="ECO:0000256" key="1">
    <source>
        <dbReference type="SAM" id="MobiDB-lite"/>
    </source>
</evidence>
<dbReference type="EMBL" id="CAJNOQ010023100">
    <property type="protein sequence ID" value="CAF1510399.1"/>
    <property type="molecule type" value="Genomic_DNA"/>
</dbReference>
<evidence type="ECO:0000313" key="3">
    <source>
        <dbReference type="EMBL" id="CAF4371203.1"/>
    </source>
</evidence>
<dbReference type="AlphaFoldDB" id="A0A815U1T7"/>
<dbReference type="Proteomes" id="UP000681722">
    <property type="component" value="Unassembled WGS sequence"/>
</dbReference>
<evidence type="ECO:0000313" key="4">
    <source>
        <dbReference type="Proteomes" id="UP000663829"/>
    </source>
</evidence>
<dbReference type="PANTHER" id="PTHR46601">
    <property type="entry name" value="ULP_PROTEASE DOMAIN-CONTAINING PROTEIN"/>
    <property type="match status" value="1"/>
</dbReference>
<keyword evidence="4" id="KW-1185">Reference proteome</keyword>
<dbReference type="EMBL" id="CAJOBC010088638">
    <property type="protein sequence ID" value="CAF4371203.1"/>
    <property type="molecule type" value="Genomic_DNA"/>
</dbReference>
<dbReference type="Proteomes" id="UP000663829">
    <property type="component" value="Unassembled WGS sequence"/>
</dbReference>
<comment type="caution">
    <text evidence="2">The sequence shown here is derived from an EMBL/GenBank/DDBJ whole genome shotgun (WGS) entry which is preliminary data.</text>
</comment>
<protein>
    <submittedName>
        <fullName evidence="2">Uncharacterized protein</fullName>
    </submittedName>
</protein>
<gene>
    <name evidence="2" type="ORF">GPM918_LOCUS37087</name>
    <name evidence="3" type="ORF">SRO942_LOCUS37845</name>
</gene>
<dbReference type="OrthoDB" id="6375801at2759"/>
<proteinExistence type="predicted"/>
<organism evidence="2 4">
    <name type="scientific">Didymodactylos carnosus</name>
    <dbReference type="NCBI Taxonomy" id="1234261"/>
    <lineage>
        <taxon>Eukaryota</taxon>
        <taxon>Metazoa</taxon>
        <taxon>Spiralia</taxon>
        <taxon>Gnathifera</taxon>
        <taxon>Rotifera</taxon>
        <taxon>Eurotatoria</taxon>
        <taxon>Bdelloidea</taxon>
        <taxon>Philodinida</taxon>
        <taxon>Philodinidae</taxon>
        <taxon>Didymodactylos</taxon>
    </lineage>
</organism>